<gene>
    <name evidence="7" type="ORF">BUALT_Bualt04G0094000</name>
</gene>
<protein>
    <recommendedName>
        <fullName evidence="6">BHLH domain-containing protein</fullName>
    </recommendedName>
</protein>
<comment type="subcellular location">
    <subcellularLocation>
        <location evidence="1">Nucleus</location>
    </subcellularLocation>
</comment>
<feature type="compositionally biased region" description="Polar residues" evidence="5">
    <location>
        <begin position="63"/>
        <end position="72"/>
    </location>
</feature>
<sequence>MLMDHQCVFMDSFDEEMVSASGQDYQNNILISSSNSINILSSNLITSFNNFPCMPPPKKQHKPNTNEASSFTNSGPSENPNSMNPPEESYNINSENFKRNSQQNKKKSRTRPPSQAYDHIVAERRRREQLSRLFIALSAIVPGLKKTDKTSVLGGAVKYLKHLQERVETLEKLSAKKSTMESSVVVLKKSKIVVEDEGSSDEKSGSSDEQMAPEIVARVMNNNILLKVLCGKQKGILANLLAKVESLNMVVANTNVTPFGSSALDITITAEMEKDFSLTVKEVVSALRASLQSES</sequence>
<feature type="compositionally biased region" description="Polar residues" evidence="5">
    <location>
        <begin position="90"/>
        <end position="103"/>
    </location>
</feature>
<evidence type="ECO:0000313" key="8">
    <source>
        <dbReference type="Proteomes" id="UP000826271"/>
    </source>
</evidence>
<dbReference type="AlphaFoldDB" id="A0AAV6XU13"/>
<evidence type="ECO:0000259" key="6">
    <source>
        <dbReference type="PROSITE" id="PS50888"/>
    </source>
</evidence>
<keyword evidence="2" id="KW-0805">Transcription regulation</keyword>
<keyword evidence="4" id="KW-0539">Nucleus</keyword>
<evidence type="ECO:0000256" key="3">
    <source>
        <dbReference type="ARBA" id="ARBA00023163"/>
    </source>
</evidence>
<organism evidence="7 8">
    <name type="scientific">Buddleja alternifolia</name>
    <dbReference type="NCBI Taxonomy" id="168488"/>
    <lineage>
        <taxon>Eukaryota</taxon>
        <taxon>Viridiplantae</taxon>
        <taxon>Streptophyta</taxon>
        <taxon>Embryophyta</taxon>
        <taxon>Tracheophyta</taxon>
        <taxon>Spermatophyta</taxon>
        <taxon>Magnoliopsida</taxon>
        <taxon>eudicotyledons</taxon>
        <taxon>Gunneridae</taxon>
        <taxon>Pentapetalae</taxon>
        <taxon>asterids</taxon>
        <taxon>lamiids</taxon>
        <taxon>Lamiales</taxon>
        <taxon>Scrophulariaceae</taxon>
        <taxon>Buddlejeae</taxon>
        <taxon>Buddleja</taxon>
    </lineage>
</organism>
<accession>A0AAV6XU13</accession>
<proteinExistence type="predicted"/>
<dbReference type="InterPro" id="IPR052610">
    <property type="entry name" value="bHLH_transcription_regulator"/>
</dbReference>
<dbReference type="Pfam" id="PF00010">
    <property type="entry name" value="HLH"/>
    <property type="match status" value="1"/>
</dbReference>
<dbReference type="PANTHER" id="PTHR45959:SF2">
    <property type="entry name" value="BHLH TRANSCRIPTION FACTOR"/>
    <property type="match status" value="1"/>
</dbReference>
<dbReference type="InterPro" id="IPR011598">
    <property type="entry name" value="bHLH_dom"/>
</dbReference>
<dbReference type="SUPFAM" id="SSF47459">
    <property type="entry name" value="HLH, helix-loop-helix DNA-binding domain"/>
    <property type="match status" value="1"/>
</dbReference>
<evidence type="ECO:0000256" key="2">
    <source>
        <dbReference type="ARBA" id="ARBA00023015"/>
    </source>
</evidence>
<comment type="caution">
    <text evidence="7">The sequence shown here is derived from an EMBL/GenBank/DDBJ whole genome shotgun (WGS) entry which is preliminary data.</text>
</comment>
<dbReference type="GO" id="GO:0046983">
    <property type="term" value="F:protein dimerization activity"/>
    <property type="evidence" value="ECO:0007669"/>
    <property type="project" value="InterPro"/>
</dbReference>
<evidence type="ECO:0000256" key="5">
    <source>
        <dbReference type="SAM" id="MobiDB-lite"/>
    </source>
</evidence>
<dbReference type="Gene3D" id="4.10.280.10">
    <property type="entry name" value="Helix-loop-helix DNA-binding domain"/>
    <property type="match status" value="1"/>
</dbReference>
<name>A0AAV6XU13_9LAMI</name>
<dbReference type="InterPro" id="IPR036638">
    <property type="entry name" value="HLH_DNA-bd_sf"/>
</dbReference>
<feature type="compositionally biased region" description="Low complexity" evidence="5">
    <location>
        <begin position="73"/>
        <end position="89"/>
    </location>
</feature>
<evidence type="ECO:0000313" key="7">
    <source>
        <dbReference type="EMBL" id="KAG8384207.1"/>
    </source>
</evidence>
<feature type="domain" description="BHLH" evidence="6">
    <location>
        <begin position="114"/>
        <end position="163"/>
    </location>
</feature>
<dbReference type="Proteomes" id="UP000826271">
    <property type="component" value="Unassembled WGS sequence"/>
</dbReference>
<dbReference type="EMBL" id="WHWC01000004">
    <property type="protein sequence ID" value="KAG8384207.1"/>
    <property type="molecule type" value="Genomic_DNA"/>
</dbReference>
<keyword evidence="8" id="KW-1185">Reference proteome</keyword>
<feature type="region of interest" description="Disordered" evidence="5">
    <location>
        <begin position="53"/>
        <end position="118"/>
    </location>
</feature>
<reference evidence="7" key="1">
    <citation type="submission" date="2019-10" db="EMBL/GenBank/DDBJ databases">
        <authorList>
            <person name="Zhang R."/>
            <person name="Pan Y."/>
            <person name="Wang J."/>
            <person name="Ma R."/>
            <person name="Yu S."/>
        </authorList>
    </citation>
    <scope>NUCLEOTIDE SEQUENCE</scope>
    <source>
        <strain evidence="7">LA-IB0</strain>
        <tissue evidence="7">Leaf</tissue>
    </source>
</reference>
<dbReference type="PANTHER" id="PTHR45959">
    <property type="entry name" value="BHLH TRANSCRIPTION FACTOR"/>
    <property type="match status" value="1"/>
</dbReference>
<evidence type="ECO:0000256" key="1">
    <source>
        <dbReference type="ARBA" id="ARBA00004123"/>
    </source>
</evidence>
<dbReference type="SMART" id="SM00353">
    <property type="entry name" value="HLH"/>
    <property type="match status" value="1"/>
</dbReference>
<dbReference type="PROSITE" id="PS50888">
    <property type="entry name" value="BHLH"/>
    <property type="match status" value="1"/>
</dbReference>
<dbReference type="GO" id="GO:0005634">
    <property type="term" value="C:nucleus"/>
    <property type="evidence" value="ECO:0007669"/>
    <property type="project" value="UniProtKB-SubCell"/>
</dbReference>
<evidence type="ECO:0000256" key="4">
    <source>
        <dbReference type="ARBA" id="ARBA00023242"/>
    </source>
</evidence>
<keyword evidence="3" id="KW-0804">Transcription</keyword>